<dbReference type="OrthoDB" id="1466969at2"/>
<protein>
    <recommendedName>
        <fullName evidence="4">DUF4290 domain-containing protein</fullName>
    </recommendedName>
</protein>
<feature type="compositionally biased region" description="Low complexity" evidence="1">
    <location>
        <begin position="197"/>
        <end position="218"/>
    </location>
</feature>
<dbReference type="EMBL" id="CP000383">
    <property type="protein sequence ID" value="ABG58824.1"/>
    <property type="molecule type" value="Genomic_DNA"/>
</dbReference>
<dbReference type="RefSeq" id="WP_011584939.1">
    <property type="nucleotide sequence ID" value="NC_008255.1"/>
</dbReference>
<evidence type="ECO:0008006" key="4">
    <source>
        <dbReference type="Google" id="ProtNLM"/>
    </source>
</evidence>
<dbReference type="Pfam" id="PF14123">
    <property type="entry name" value="DUF4290"/>
    <property type="match status" value="1"/>
</dbReference>
<dbReference type="AlphaFoldDB" id="A0A6N4SRB7"/>
<dbReference type="Proteomes" id="UP000001822">
    <property type="component" value="Chromosome"/>
</dbReference>
<name>A0A6N4SRB7_CYTH3</name>
<gene>
    <name evidence="2" type="ordered locus">CHU_1553</name>
</gene>
<proteinExistence type="predicted"/>
<accession>A0A6N4SRB7</accession>
<evidence type="ECO:0000256" key="1">
    <source>
        <dbReference type="SAM" id="MobiDB-lite"/>
    </source>
</evidence>
<feature type="compositionally biased region" description="Low complexity" evidence="1">
    <location>
        <begin position="225"/>
        <end position="235"/>
    </location>
</feature>
<keyword evidence="3" id="KW-1185">Reference proteome</keyword>
<evidence type="ECO:0000313" key="3">
    <source>
        <dbReference type="Proteomes" id="UP000001822"/>
    </source>
</evidence>
<sequence>MTLIKGEPGKGIVLKEYGKNIQKIVDWILTIEDREQRTRYANTCVELMRQLNPGVRDTEEHTTKLWDHLFIMSNFKLDVDTPYPMPDIAVLGRKPERVPYNHNKLKYKHYGKNINLLIEQAILKEDGAEKEDAIIYLGRLMKRLYSTWNKENVDDEVIVEHLSELSKNNLQIDIARVKQEKLFDTIGGATADSRIPSSPSSSGGYSRAGGSSNRRSNSNGGGGYSNNNGNSTSRYQQNQNKPRRRN</sequence>
<dbReference type="InterPro" id="IPR025632">
    <property type="entry name" value="DUF4290"/>
</dbReference>
<dbReference type="KEGG" id="chu:CHU_1553"/>
<feature type="region of interest" description="Disordered" evidence="1">
    <location>
        <begin position="189"/>
        <end position="246"/>
    </location>
</feature>
<reference evidence="2 3" key="1">
    <citation type="journal article" date="2007" name="Appl. Environ. Microbiol.">
        <title>Genome sequence of the cellulolytic gliding bacterium Cytophaga hutchinsonii.</title>
        <authorList>
            <person name="Xie G."/>
            <person name="Bruce D.C."/>
            <person name="Challacombe J.F."/>
            <person name="Chertkov O."/>
            <person name="Detter J.C."/>
            <person name="Gilna P."/>
            <person name="Han C.S."/>
            <person name="Lucas S."/>
            <person name="Misra M."/>
            <person name="Myers G.L."/>
            <person name="Richardson P."/>
            <person name="Tapia R."/>
            <person name="Thayer N."/>
            <person name="Thompson L.S."/>
            <person name="Brettin T.S."/>
            <person name="Henrissat B."/>
            <person name="Wilson D.B."/>
            <person name="McBride M.J."/>
        </authorList>
    </citation>
    <scope>NUCLEOTIDE SEQUENCE [LARGE SCALE GENOMIC DNA]</scope>
    <source>
        <strain evidence="3">ATCC 33406 / DSM 1761 / CIP 103989 / NBRC 15051 / NCIMB 9469 / D465</strain>
    </source>
</reference>
<evidence type="ECO:0000313" key="2">
    <source>
        <dbReference type="EMBL" id="ABG58824.1"/>
    </source>
</evidence>
<organism evidence="2 3">
    <name type="scientific">Cytophaga hutchinsonii (strain ATCC 33406 / DSM 1761 / CIP 103989 / NBRC 15051 / NCIMB 9469 / D465)</name>
    <dbReference type="NCBI Taxonomy" id="269798"/>
    <lineage>
        <taxon>Bacteria</taxon>
        <taxon>Pseudomonadati</taxon>
        <taxon>Bacteroidota</taxon>
        <taxon>Cytophagia</taxon>
        <taxon>Cytophagales</taxon>
        <taxon>Cytophagaceae</taxon>
        <taxon>Cytophaga</taxon>
    </lineage>
</organism>